<dbReference type="EMBL" id="QSUL01000006">
    <property type="protein sequence ID" value="RGN35983.1"/>
    <property type="molecule type" value="Genomic_DNA"/>
</dbReference>
<keyword evidence="1" id="KW-0121">Carboxypeptidase</keyword>
<organism evidence="1 2">
    <name type="scientific">Bacteroides oleiciplenus</name>
    <dbReference type="NCBI Taxonomy" id="626931"/>
    <lineage>
        <taxon>Bacteria</taxon>
        <taxon>Pseudomonadati</taxon>
        <taxon>Bacteroidota</taxon>
        <taxon>Bacteroidia</taxon>
        <taxon>Bacteroidales</taxon>
        <taxon>Bacteroidaceae</taxon>
        <taxon>Bacteroides</taxon>
    </lineage>
</organism>
<dbReference type="Proteomes" id="UP000260983">
    <property type="component" value="Unassembled WGS sequence"/>
</dbReference>
<accession>A0A3E5BEI8</accession>
<comment type="caution">
    <text evidence="1">The sequence shown here is derived from an EMBL/GenBank/DDBJ whole genome shotgun (WGS) entry which is preliminary data.</text>
</comment>
<reference evidence="1 2" key="1">
    <citation type="submission" date="2018-08" db="EMBL/GenBank/DDBJ databases">
        <title>A genome reference for cultivated species of the human gut microbiota.</title>
        <authorList>
            <person name="Zou Y."/>
            <person name="Xue W."/>
            <person name="Luo G."/>
        </authorList>
    </citation>
    <scope>NUCLEOTIDE SEQUENCE [LARGE SCALE GENOMIC DNA]</scope>
    <source>
        <strain evidence="1 2">OM05-15BH</strain>
    </source>
</reference>
<gene>
    <name evidence="1" type="ORF">DXB65_10820</name>
</gene>
<name>A0A3E5BEI8_9BACE</name>
<keyword evidence="1" id="KW-0645">Protease</keyword>
<dbReference type="AlphaFoldDB" id="A0A3E5BEI8"/>
<proteinExistence type="predicted"/>
<dbReference type="RefSeq" id="WP_117724220.1">
    <property type="nucleotide sequence ID" value="NZ_QSUL01000006.1"/>
</dbReference>
<evidence type="ECO:0000313" key="1">
    <source>
        <dbReference type="EMBL" id="RGN35983.1"/>
    </source>
</evidence>
<dbReference type="InterPro" id="IPR008969">
    <property type="entry name" value="CarboxyPept-like_regulatory"/>
</dbReference>
<evidence type="ECO:0000313" key="2">
    <source>
        <dbReference type="Proteomes" id="UP000260983"/>
    </source>
</evidence>
<dbReference type="SUPFAM" id="SSF49464">
    <property type="entry name" value="Carboxypeptidase regulatory domain-like"/>
    <property type="match status" value="1"/>
</dbReference>
<dbReference type="Gene3D" id="2.60.40.1120">
    <property type="entry name" value="Carboxypeptidase-like, regulatory domain"/>
    <property type="match status" value="2"/>
</dbReference>
<protein>
    <submittedName>
        <fullName evidence="1">Carboxypeptidase regulatory-like domain-containing protein</fullName>
    </submittedName>
</protein>
<sequence length="700" mass="74794">MKKKSLFGINVKLTLMLVVICGMFASCYEKEELTTEAPSTVAPVYKIAGVVSNAATGAPLEGVKVNDVTTAADGTYTLIAKEGMNVLKITKEDFRTVTTSVYVEKIANGQVSVYTANAAMYPGKDAPTYKTVKYNIKGTATDESGAKVVLTSVVIPGLDVTPTGNTFAVEGIQPGTYYAVLTANGYKNAYATINIASVAAEEGEGDQIVNSVVAVLMQKEDAAKAARYFVCGFVTNEEGVAVNGAEVKVNIGTSTDNLITNGYGYFWVEVPAESVAPTTLAVVTVSKGGYATQAKAGIIKFVETGATSVTSFEIVLKVKGGEPVPPEDPSVGGSKDIEVPINKAEDTTVEDIKKTEDETVVNKIEEIAKELGVDITKEFPVVPVEEPLVVELVSKEVIIDEETGEMTSETKDVADQIALPANTNVYYVGGTAEVISVTRDIPAEKATASVRTYEGKPSGTVFSKPMEIKFPAPVTITVEPDYVLGVLYLDEKTGEWKADAGNYAEYDMTSKTFVGNISHFSKFRFGYESEINSKESIVLKDDPINKPCYTGSASANVTVNGSYMGGTAYDEKTPDMAVEAALSGMNAETKSYVTTLLKNMIKVDYANVMPTNAYVKTALSTTIVVPAYKQIDSFSLERKQVKKSYTVHVIDKNKKVVDVTVVVKRIVSYTLTPNYAIGHTHGHGGNGEDLNAGGGIINFE</sequence>
<dbReference type="PROSITE" id="PS51257">
    <property type="entry name" value="PROKAR_LIPOPROTEIN"/>
    <property type="match status" value="1"/>
</dbReference>
<keyword evidence="1" id="KW-0378">Hydrolase</keyword>
<dbReference type="GO" id="GO:0004180">
    <property type="term" value="F:carboxypeptidase activity"/>
    <property type="evidence" value="ECO:0007669"/>
    <property type="project" value="UniProtKB-KW"/>
</dbReference>